<accession>A0ABS8NH55</accession>
<dbReference type="PRINTS" id="PR00778">
    <property type="entry name" value="HTHARSR"/>
</dbReference>
<dbReference type="EMBL" id="JAJKFW010000022">
    <property type="protein sequence ID" value="MCC9642890.1"/>
    <property type="molecule type" value="Genomic_DNA"/>
</dbReference>
<dbReference type="PROSITE" id="PS50987">
    <property type="entry name" value="HTH_ARSR_2"/>
    <property type="match status" value="1"/>
</dbReference>
<evidence type="ECO:0000259" key="4">
    <source>
        <dbReference type="PROSITE" id="PS50987"/>
    </source>
</evidence>
<dbReference type="SUPFAM" id="SSF46785">
    <property type="entry name" value="Winged helix' DNA-binding domain"/>
    <property type="match status" value="1"/>
</dbReference>
<dbReference type="InterPro" id="IPR011991">
    <property type="entry name" value="ArsR-like_HTH"/>
</dbReference>
<dbReference type="PANTHER" id="PTHR33154">
    <property type="entry name" value="TRANSCRIPTIONAL REGULATOR, ARSR FAMILY"/>
    <property type="match status" value="1"/>
</dbReference>
<keyword evidence="3" id="KW-0804">Transcription</keyword>
<dbReference type="NCBIfam" id="NF033788">
    <property type="entry name" value="HTH_metalloreg"/>
    <property type="match status" value="1"/>
</dbReference>
<dbReference type="Gene3D" id="1.10.10.10">
    <property type="entry name" value="Winged helix-like DNA-binding domain superfamily/Winged helix DNA-binding domain"/>
    <property type="match status" value="1"/>
</dbReference>
<evidence type="ECO:0000313" key="5">
    <source>
        <dbReference type="EMBL" id="MCC9642890.1"/>
    </source>
</evidence>
<gene>
    <name evidence="5" type="ORF">LOC71_11435</name>
</gene>
<reference evidence="5" key="1">
    <citation type="submission" date="2021-11" db="EMBL/GenBank/DDBJ databases">
        <title>Genome sequence.</title>
        <authorList>
            <person name="Sun Q."/>
        </authorList>
    </citation>
    <scope>NUCLEOTIDE SEQUENCE</scope>
    <source>
        <strain evidence="5">JC740</strain>
    </source>
</reference>
<dbReference type="SMART" id="SM00418">
    <property type="entry name" value="HTH_ARSR"/>
    <property type="match status" value="1"/>
</dbReference>
<feature type="domain" description="HTH arsR-type" evidence="4">
    <location>
        <begin position="17"/>
        <end position="111"/>
    </location>
</feature>
<evidence type="ECO:0000256" key="3">
    <source>
        <dbReference type="ARBA" id="ARBA00023163"/>
    </source>
</evidence>
<keyword evidence="2" id="KW-0238">DNA-binding</keyword>
<dbReference type="Pfam" id="PF12840">
    <property type="entry name" value="HTH_20"/>
    <property type="match status" value="1"/>
</dbReference>
<proteinExistence type="predicted"/>
<keyword evidence="1" id="KW-0805">Transcription regulation</keyword>
<evidence type="ECO:0000313" key="6">
    <source>
        <dbReference type="Proteomes" id="UP001430306"/>
    </source>
</evidence>
<comment type="caution">
    <text evidence="5">The sequence shown here is derived from an EMBL/GenBank/DDBJ whole genome shotgun (WGS) entry which is preliminary data.</text>
</comment>
<sequence length="112" mass="12551">MASKTQTKPEPTSKPRGGVDCFTEAAECLKVLAHPVRLRVVQLLLHGRFTVGELAEDCQIADNAMSDHLRLLQRCGFLNSERDGRRVYYQIAEPHLQQLMGCVESRFLPADA</sequence>
<dbReference type="Proteomes" id="UP001430306">
    <property type="component" value="Unassembled WGS sequence"/>
</dbReference>
<organism evidence="5 6">
    <name type="scientific">Rhodopirellula halodulae</name>
    <dbReference type="NCBI Taxonomy" id="2894198"/>
    <lineage>
        <taxon>Bacteria</taxon>
        <taxon>Pseudomonadati</taxon>
        <taxon>Planctomycetota</taxon>
        <taxon>Planctomycetia</taxon>
        <taxon>Pirellulales</taxon>
        <taxon>Pirellulaceae</taxon>
        <taxon>Rhodopirellula</taxon>
    </lineage>
</organism>
<dbReference type="InterPro" id="IPR051081">
    <property type="entry name" value="HTH_MetalResp_TranReg"/>
</dbReference>
<evidence type="ECO:0000256" key="1">
    <source>
        <dbReference type="ARBA" id="ARBA00023015"/>
    </source>
</evidence>
<name>A0ABS8NH55_9BACT</name>
<evidence type="ECO:0000256" key="2">
    <source>
        <dbReference type="ARBA" id="ARBA00023125"/>
    </source>
</evidence>
<keyword evidence="6" id="KW-1185">Reference proteome</keyword>
<dbReference type="InterPro" id="IPR036388">
    <property type="entry name" value="WH-like_DNA-bd_sf"/>
</dbReference>
<dbReference type="RefSeq" id="WP_230273840.1">
    <property type="nucleotide sequence ID" value="NZ_JAJKFW010000022.1"/>
</dbReference>
<dbReference type="InterPro" id="IPR036390">
    <property type="entry name" value="WH_DNA-bd_sf"/>
</dbReference>
<protein>
    <submittedName>
        <fullName evidence="5">Metalloregulator ArsR/SmtB family transcription factor</fullName>
    </submittedName>
</protein>
<dbReference type="CDD" id="cd00090">
    <property type="entry name" value="HTH_ARSR"/>
    <property type="match status" value="1"/>
</dbReference>
<dbReference type="InterPro" id="IPR001845">
    <property type="entry name" value="HTH_ArsR_DNA-bd_dom"/>
</dbReference>
<dbReference type="PANTHER" id="PTHR33154:SF33">
    <property type="entry name" value="TRANSCRIPTIONAL REPRESSOR SDPR"/>
    <property type="match status" value="1"/>
</dbReference>